<dbReference type="PIRSF" id="PIRSF031924">
    <property type="entry name" value="Pi-irrepressible_AP"/>
    <property type="match status" value="1"/>
</dbReference>
<organism evidence="2 3">
    <name type="scientific">Candidatus Amulumruptor caecigallinarius</name>
    <dbReference type="NCBI Taxonomy" id="2109911"/>
    <lineage>
        <taxon>Bacteria</taxon>
        <taxon>Pseudomonadati</taxon>
        <taxon>Bacteroidota</taxon>
        <taxon>Bacteroidia</taxon>
        <taxon>Bacteroidales</taxon>
        <taxon>Muribaculaceae</taxon>
        <taxon>Candidatus Amulumruptor</taxon>
    </lineage>
</organism>
<reference evidence="2" key="2">
    <citation type="submission" date="2021-09" db="EMBL/GenBank/DDBJ databases">
        <authorList>
            <person name="Gilroy R."/>
        </authorList>
    </citation>
    <scope>NUCLEOTIDE SEQUENCE</scope>
    <source>
        <strain evidence="2">4100</strain>
    </source>
</reference>
<dbReference type="SUPFAM" id="SSF53649">
    <property type="entry name" value="Alkaline phosphatase-like"/>
    <property type="match status" value="1"/>
</dbReference>
<dbReference type="EMBL" id="DYXT01000046">
    <property type="protein sequence ID" value="HJE39807.1"/>
    <property type="molecule type" value="Genomic_DNA"/>
</dbReference>
<dbReference type="Gene3D" id="3.40.720.10">
    <property type="entry name" value="Alkaline Phosphatase, subunit A"/>
    <property type="match status" value="1"/>
</dbReference>
<keyword evidence="1" id="KW-0732">Signal</keyword>
<feature type="chain" id="PRO_5037847552" evidence="1">
    <location>
        <begin position="35"/>
        <end position="541"/>
    </location>
</feature>
<evidence type="ECO:0000313" key="3">
    <source>
        <dbReference type="Proteomes" id="UP000711407"/>
    </source>
</evidence>
<proteinExistence type="predicted"/>
<dbReference type="InterPro" id="IPR026263">
    <property type="entry name" value="Alkaline_phosphatase_prok"/>
</dbReference>
<sequence>MDQNKTILSKYNNKRCLICGLLTVVASCVTSASASDVGYSAGQSKRPTLLVNIVVEGLDGQYLGLLRDSFDHNGFSRLMSSAAYADDIDYGSVSNSVAAAAMLQTGTGASVHGIPAELVYDATTGRLADIFTDESVMGNFTQLPVSPKAINVSTLSDEIRIDGAGVAKVAAFAPNHGLALILAGHAGNTAAWIDAKSGKWATTTWYQETPKEISSRNYNNPLSARLDTIRWVPTSKTLQLPWLPDSKSKYPFTYTYPAKDVERGEAFKYSPLVNTEITDVAIEYLTSLVDTQGKGVNVLNVGYQLSPYPYARTADARAEIADAYIRLDADLSRLFKAADAASAGGDKVIMLSGIPATAPYRRDDEQWRIPWGKFSPLKAMGLLNMYLMAVHGNGEWVKGYNDCQFYLNRQLIKDKNLDIADLRNEAASFLAQMSGVVKAETLEEALRKDIAGNINTTYAGDVLITVNPGWEIEPATGRGGKARGNGGIERAASVQMPFYIIAPELGNIKLGAAIDARAVAPSVCRLLRIRSPGGASSSPVF</sequence>
<evidence type="ECO:0000256" key="1">
    <source>
        <dbReference type="SAM" id="SignalP"/>
    </source>
</evidence>
<dbReference type="InterPro" id="IPR002591">
    <property type="entry name" value="Phosphodiest/P_Trfase"/>
</dbReference>
<dbReference type="Pfam" id="PF01663">
    <property type="entry name" value="Phosphodiest"/>
    <property type="match status" value="1"/>
</dbReference>
<dbReference type="Gene3D" id="3.30.1360.150">
    <property type="match status" value="1"/>
</dbReference>
<reference evidence="2" key="1">
    <citation type="journal article" date="2021" name="PeerJ">
        <title>Extensive microbial diversity within the chicken gut microbiome revealed by metagenomics and culture.</title>
        <authorList>
            <person name="Gilroy R."/>
            <person name="Ravi A."/>
            <person name="Getino M."/>
            <person name="Pursley I."/>
            <person name="Horton D.L."/>
            <person name="Alikhan N.F."/>
            <person name="Baker D."/>
            <person name="Gharbi K."/>
            <person name="Hall N."/>
            <person name="Watson M."/>
            <person name="Adriaenssens E.M."/>
            <person name="Foster-Nyarko E."/>
            <person name="Jarju S."/>
            <person name="Secka A."/>
            <person name="Antonio M."/>
            <person name="Oren A."/>
            <person name="Chaudhuri R.R."/>
            <person name="La Ragione R."/>
            <person name="Hildebrand F."/>
            <person name="Pallen M.J."/>
        </authorList>
    </citation>
    <scope>NUCLEOTIDE SEQUENCE</scope>
    <source>
        <strain evidence="2">4100</strain>
    </source>
</reference>
<dbReference type="InterPro" id="IPR017850">
    <property type="entry name" value="Alkaline_phosphatase_core_sf"/>
</dbReference>
<evidence type="ECO:0000313" key="2">
    <source>
        <dbReference type="EMBL" id="HJE39807.1"/>
    </source>
</evidence>
<dbReference type="AlphaFoldDB" id="A0A921JIS3"/>
<feature type="signal peptide" evidence="1">
    <location>
        <begin position="1"/>
        <end position="34"/>
    </location>
</feature>
<gene>
    <name evidence="2" type="ORF">K8V47_08645</name>
</gene>
<dbReference type="GO" id="GO:0004035">
    <property type="term" value="F:alkaline phosphatase activity"/>
    <property type="evidence" value="ECO:0007669"/>
    <property type="project" value="InterPro"/>
</dbReference>
<protein>
    <submittedName>
        <fullName evidence="2">Alkaline phosphatase family protein</fullName>
    </submittedName>
</protein>
<accession>A0A921JIS3</accession>
<comment type="caution">
    <text evidence="2">The sequence shown here is derived from an EMBL/GenBank/DDBJ whole genome shotgun (WGS) entry which is preliminary data.</text>
</comment>
<name>A0A921JIS3_9BACT</name>
<dbReference type="PROSITE" id="PS51257">
    <property type="entry name" value="PROKAR_LIPOPROTEIN"/>
    <property type="match status" value="1"/>
</dbReference>
<dbReference type="Proteomes" id="UP000711407">
    <property type="component" value="Unassembled WGS sequence"/>
</dbReference>